<dbReference type="InterPro" id="IPR007133">
    <property type="entry name" value="RNA_pol_II-assoc_Paf1"/>
</dbReference>
<evidence type="ECO:0000256" key="1">
    <source>
        <dbReference type="ARBA" id="ARBA00004123"/>
    </source>
</evidence>
<gene>
    <name evidence="5" type="primary">PAF1_1</name>
    <name evidence="5" type="ORF">Cantr_04380</name>
</gene>
<dbReference type="GO" id="GO:0006368">
    <property type="term" value="P:transcription elongation by RNA polymerase II"/>
    <property type="evidence" value="ECO:0007669"/>
    <property type="project" value="InterPro"/>
</dbReference>
<organism evidence="5 6">
    <name type="scientific">Candida viswanathii</name>
    <dbReference type="NCBI Taxonomy" id="5486"/>
    <lineage>
        <taxon>Eukaryota</taxon>
        <taxon>Fungi</taxon>
        <taxon>Dikarya</taxon>
        <taxon>Ascomycota</taxon>
        <taxon>Saccharomycotina</taxon>
        <taxon>Pichiomycetes</taxon>
        <taxon>Debaryomycetaceae</taxon>
        <taxon>Candida/Lodderomyces clade</taxon>
        <taxon>Candida</taxon>
    </lineage>
</organism>
<dbReference type="OrthoDB" id="10260285at2759"/>
<dbReference type="GO" id="GO:0003682">
    <property type="term" value="F:chromatin binding"/>
    <property type="evidence" value="ECO:0007669"/>
    <property type="project" value="TreeGrafter"/>
</dbReference>
<dbReference type="GO" id="GO:0016593">
    <property type="term" value="C:Cdc73/Paf1 complex"/>
    <property type="evidence" value="ECO:0007669"/>
    <property type="project" value="InterPro"/>
</dbReference>
<feature type="compositionally biased region" description="Basic and acidic residues" evidence="4">
    <location>
        <begin position="400"/>
        <end position="410"/>
    </location>
</feature>
<proteinExistence type="inferred from homology"/>
<evidence type="ECO:0000256" key="3">
    <source>
        <dbReference type="ARBA" id="ARBA00023242"/>
    </source>
</evidence>
<evidence type="ECO:0000313" key="5">
    <source>
        <dbReference type="EMBL" id="RCK55077.1"/>
    </source>
</evidence>
<name>A0A367XN53_9ASCO</name>
<dbReference type="Pfam" id="PF03985">
    <property type="entry name" value="Paf1"/>
    <property type="match status" value="1"/>
</dbReference>
<dbReference type="GO" id="GO:0000993">
    <property type="term" value="F:RNA polymerase II complex binding"/>
    <property type="evidence" value="ECO:0007669"/>
    <property type="project" value="TreeGrafter"/>
</dbReference>
<evidence type="ECO:0000256" key="2">
    <source>
        <dbReference type="ARBA" id="ARBA00007560"/>
    </source>
</evidence>
<evidence type="ECO:0000313" key="6">
    <source>
        <dbReference type="Proteomes" id="UP000253472"/>
    </source>
</evidence>
<feature type="compositionally biased region" description="Acidic residues" evidence="4">
    <location>
        <begin position="448"/>
        <end position="457"/>
    </location>
</feature>
<comment type="caution">
    <text evidence="5">The sequence shown here is derived from an EMBL/GenBank/DDBJ whole genome shotgun (WGS) entry which is preliminary data.</text>
</comment>
<accession>A0A367XN53</accession>
<evidence type="ECO:0000256" key="4">
    <source>
        <dbReference type="SAM" id="MobiDB-lite"/>
    </source>
</evidence>
<feature type="region of interest" description="Disordered" evidence="4">
    <location>
        <begin position="400"/>
        <end position="457"/>
    </location>
</feature>
<keyword evidence="3" id="KW-0539">Nucleus</keyword>
<dbReference type="PANTHER" id="PTHR23188:SF12">
    <property type="entry name" value="RNA POLYMERASE II-ASSOCIATED FACTOR 1 HOMOLOG"/>
    <property type="match status" value="1"/>
</dbReference>
<comment type="subcellular location">
    <subcellularLocation>
        <location evidence="1">Nucleus</location>
    </subcellularLocation>
</comment>
<reference evidence="5 6" key="1">
    <citation type="submission" date="2018-06" db="EMBL/GenBank/DDBJ databases">
        <title>Whole genome sequencing of Candida tropicalis (genome annotated by CSBL at Korea University).</title>
        <authorList>
            <person name="Ahn J."/>
        </authorList>
    </citation>
    <scope>NUCLEOTIDE SEQUENCE [LARGE SCALE GENOMIC DNA]</scope>
    <source>
        <strain evidence="5 6">ATCC 20962</strain>
    </source>
</reference>
<dbReference type="Proteomes" id="UP000253472">
    <property type="component" value="Unassembled WGS sequence"/>
</dbReference>
<sequence>MSSSTKPQKAMKQDYIAKVRYTNNLPPPPLNPKFIAYNTTDPVSAKQEGEHLMASLFRKENFQNLMERIDDQLGLDLNLINNHGFLSEEKIEAIGKLKYDQLHPKDRVLLRDAGIGRISKNEPGVSFLRRTEYIAERPLSKGSSGLSTASEELKNKERLSKDEHFDADSQLAKIEEGFTAANESLYDLKKLKHPRKKHLKAVNAWSLLPDTSMMDNSLFDLKFTGSASIEREIKQQNRGKVNKELINKALESALFKPIRSEEGEWISMFRVDNEDQIKSLYEKLHSTKREEPINLLDEEEEEAEEFKFKYNKNYDMTVHAFQHDNEELAIKFVPADDTDTEQLSGRPIKKRKTAYYYPIKGKVDLKKHRASTNSEINKFIRERTFDGINFKLREPTTNELKKMDKMRSEYDPMEYEGEEEEDQEEEEEEEESSHLQTQAVRNDKESSTEQEELPAEE</sequence>
<feature type="compositionally biased region" description="Acidic residues" evidence="4">
    <location>
        <begin position="411"/>
        <end position="431"/>
    </location>
</feature>
<dbReference type="AlphaFoldDB" id="A0A367XN53"/>
<comment type="similarity">
    <text evidence="2">Belongs to the PAF1 family.</text>
</comment>
<dbReference type="STRING" id="5486.A0A367XN53"/>
<dbReference type="PANTHER" id="PTHR23188">
    <property type="entry name" value="RNA POLYMERASE II-ASSOCIATED FACTOR 1 HOMOLOG"/>
    <property type="match status" value="1"/>
</dbReference>
<dbReference type="EMBL" id="QLNQ01000030">
    <property type="protein sequence ID" value="RCK55077.1"/>
    <property type="molecule type" value="Genomic_DNA"/>
</dbReference>
<keyword evidence="6" id="KW-1185">Reference proteome</keyword>
<protein>
    <submittedName>
        <fullName evidence="5">RNA polymerase II-associated protein 1</fullName>
    </submittedName>
</protein>